<dbReference type="STRING" id="610130.Closa_2219"/>
<keyword evidence="2" id="KW-1185">Reference proteome</keyword>
<dbReference type="AlphaFoldDB" id="D9R2E7"/>
<proteinExistence type="predicted"/>
<evidence type="ECO:0000313" key="2">
    <source>
        <dbReference type="Proteomes" id="UP000001662"/>
    </source>
</evidence>
<dbReference type="EMBL" id="CP002109">
    <property type="protein sequence ID" value="ADL04797.1"/>
    <property type="molecule type" value="Genomic_DNA"/>
</dbReference>
<protein>
    <submittedName>
        <fullName evidence="1">Uncharacterized protein</fullName>
    </submittedName>
</protein>
<dbReference type="PaxDb" id="610130-Closa_2219"/>
<name>D9R2E7_LACSW</name>
<dbReference type="KEGG" id="csh:Closa_2219"/>
<sequence length="31" mass="3613">MTELTIIVRETASFRPVKIPLQYTDQGREYG</sequence>
<gene>
    <name evidence="1" type="ordered locus">Closa_2219</name>
</gene>
<evidence type="ECO:0000313" key="1">
    <source>
        <dbReference type="EMBL" id="ADL04797.1"/>
    </source>
</evidence>
<reference evidence="1" key="1">
    <citation type="submission" date="2010-07" db="EMBL/GenBank/DDBJ databases">
        <title>Complete sequence of Clostridium saccharolyticum WM1.</title>
        <authorList>
            <consortium name="US DOE Joint Genome Institute"/>
            <person name="Lucas S."/>
            <person name="Copeland A."/>
            <person name="Lapidus A."/>
            <person name="Cheng J.-F."/>
            <person name="Bruce D."/>
            <person name="Goodwin L."/>
            <person name="Pitluck S."/>
            <person name="Chertkov O."/>
            <person name="Detter J.C."/>
            <person name="Han C."/>
            <person name="Tapia R."/>
            <person name="Land M."/>
            <person name="Hauser L."/>
            <person name="Chang Y.-J."/>
            <person name="Jeffries C."/>
            <person name="Kyrpides N."/>
            <person name="Ivanova N."/>
            <person name="Mikhailova N."/>
            <person name="Mouttaki H."/>
            <person name="Lin L."/>
            <person name="Zhou J."/>
            <person name="Hemme C.L."/>
            <person name="Woyke T."/>
        </authorList>
    </citation>
    <scope>NUCLEOTIDE SEQUENCE [LARGE SCALE GENOMIC DNA]</scope>
    <source>
        <strain evidence="1">WM1</strain>
    </source>
</reference>
<dbReference type="Proteomes" id="UP000001662">
    <property type="component" value="Chromosome"/>
</dbReference>
<dbReference type="HOGENOM" id="CLU_3395908_0_0_9"/>
<organism evidence="1 2">
    <name type="scientific">Lacrimispora saccharolytica (strain ATCC 35040 / DSM 2544 / NRCC 2533 / WM1)</name>
    <name type="common">Clostridium saccharolyticum</name>
    <dbReference type="NCBI Taxonomy" id="610130"/>
    <lineage>
        <taxon>Bacteria</taxon>
        <taxon>Bacillati</taxon>
        <taxon>Bacillota</taxon>
        <taxon>Clostridia</taxon>
        <taxon>Lachnospirales</taxon>
        <taxon>Lachnospiraceae</taxon>
        <taxon>Lacrimispora</taxon>
    </lineage>
</organism>
<accession>D9R2E7</accession>